<dbReference type="InterPro" id="IPR036515">
    <property type="entry name" value="Transposase_17_sf"/>
</dbReference>
<dbReference type="PANTHER" id="PTHR36966:SF1">
    <property type="entry name" value="REP-ASSOCIATED TYROSINE TRANSPOSASE"/>
    <property type="match status" value="1"/>
</dbReference>
<dbReference type="InterPro" id="IPR052715">
    <property type="entry name" value="RAYT_transposase"/>
</dbReference>
<gene>
    <name evidence="2" type="ORF">JJB11_17365</name>
</gene>
<name>A0A934TUK4_9BURK</name>
<comment type="caution">
    <text evidence="2">The sequence shown here is derived from an EMBL/GenBank/DDBJ whole genome shotgun (WGS) entry which is preliminary data.</text>
</comment>
<dbReference type="EMBL" id="JAEPWM010000007">
    <property type="protein sequence ID" value="MBK6007872.1"/>
    <property type="molecule type" value="Genomic_DNA"/>
</dbReference>
<dbReference type="InterPro" id="IPR002686">
    <property type="entry name" value="Transposase_17"/>
</dbReference>
<reference evidence="2" key="2">
    <citation type="submission" date="2021-01" db="EMBL/GenBank/DDBJ databases">
        <authorList>
            <person name="Kang M."/>
        </authorList>
    </citation>
    <scope>NUCLEOTIDE SEQUENCE</scope>
    <source>
        <strain evidence="2">KACC 17527</strain>
    </source>
</reference>
<dbReference type="Proteomes" id="UP000630528">
    <property type="component" value="Unassembled WGS sequence"/>
</dbReference>
<dbReference type="PANTHER" id="PTHR36966">
    <property type="entry name" value="REP-ASSOCIATED TYROSINE TRANSPOSASE"/>
    <property type="match status" value="1"/>
</dbReference>
<keyword evidence="3" id="KW-1185">Reference proteome</keyword>
<dbReference type="GO" id="GO:0006313">
    <property type="term" value="P:DNA transposition"/>
    <property type="evidence" value="ECO:0007669"/>
    <property type="project" value="InterPro"/>
</dbReference>
<evidence type="ECO:0000259" key="1">
    <source>
        <dbReference type="SMART" id="SM01321"/>
    </source>
</evidence>
<dbReference type="AlphaFoldDB" id="A0A934TUK4"/>
<evidence type="ECO:0000313" key="3">
    <source>
        <dbReference type="Proteomes" id="UP000630528"/>
    </source>
</evidence>
<reference evidence="2" key="1">
    <citation type="journal article" date="2012" name="J. Microbiol. Biotechnol.">
        <title>Ramlibacter ginsenosidimutans sp. nov., with ginsenoside-converting activity.</title>
        <authorList>
            <person name="Wang L."/>
            <person name="An D.S."/>
            <person name="Kim S.G."/>
            <person name="Jin F.X."/>
            <person name="Kim S.C."/>
            <person name="Lee S.T."/>
            <person name="Im W.T."/>
        </authorList>
    </citation>
    <scope>NUCLEOTIDE SEQUENCE</scope>
    <source>
        <strain evidence="2">KACC 17527</strain>
    </source>
</reference>
<feature type="domain" description="Transposase IS200-like" evidence="1">
    <location>
        <begin position="118"/>
        <end position="245"/>
    </location>
</feature>
<dbReference type="SMART" id="SM01321">
    <property type="entry name" value="Y1_Tnp"/>
    <property type="match status" value="1"/>
</dbReference>
<organism evidence="2 3">
    <name type="scientific">Ramlibacter ginsenosidimutans</name>
    <dbReference type="NCBI Taxonomy" id="502333"/>
    <lineage>
        <taxon>Bacteria</taxon>
        <taxon>Pseudomonadati</taxon>
        <taxon>Pseudomonadota</taxon>
        <taxon>Betaproteobacteria</taxon>
        <taxon>Burkholderiales</taxon>
        <taxon>Comamonadaceae</taxon>
        <taxon>Ramlibacter</taxon>
    </lineage>
</organism>
<sequence length="288" mass="33093">MLLAGVKRDLSGISQPGKLESKLAQVRVAQEKLKGASSAGRSRHRSRGLCRLAVSRRRTPACCATLDRWGSLRSPPAYLLRSPPAYLLRSPPASLFRRMPSTAHARCGRMRTYIRTQTPGATYFFTATLEDRGARYLVDHVAELRACLKTVKERHPFEIEAMVVLPEHLHALWRLPEDDGDYATRWMLLKQSFTRRLTELGVLPAEAQQPRGRRGERTVWQRRFWEHQIRDEADLARHIAYIHFNPVKHGWVLRARDWPYSSLHRFVREGRLPQDWGISAAIEGAFGE</sequence>
<dbReference type="SUPFAM" id="SSF143422">
    <property type="entry name" value="Transposase IS200-like"/>
    <property type="match status" value="1"/>
</dbReference>
<dbReference type="GO" id="GO:0004803">
    <property type="term" value="F:transposase activity"/>
    <property type="evidence" value="ECO:0007669"/>
    <property type="project" value="InterPro"/>
</dbReference>
<dbReference type="Gene3D" id="3.30.70.1290">
    <property type="entry name" value="Transposase IS200-like"/>
    <property type="match status" value="1"/>
</dbReference>
<dbReference type="NCBIfam" id="NF047646">
    <property type="entry name" value="REP_Tyr_transpos"/>
    <property type="match status" value="1"/>
</dbReference>
<dbReference type="GO" id="GO:0043565">
    <property type="term" value="F:sequence-specific DNA binding"/>
    <property type="evidence" value="ECO:0007669"/>
    <property type="project" value="TreeGrafter"/>
</dbReference>
<proteinExistence type="predicted"/>
<protein>
    <submittedName>
        <fullName evidence="2">Transposase</fullName>
    </submittedName>
</protein>
<accession>A0A934TUK4</accession>
<evidence type="ECO:0000313" key="2">
    <source>
        <dbReference type="EMBL" id="MBK6007872.1"/>
    </source>
</evidence>